<protein>
    <submittedName>
        <fullName evidence="2">Uncharacterized protein</fullName>
    </submittedName>
</protein>
<name>A0A225WSA6_9STRA</name>
<feature type="transmembrane region" description="Helical" evidence="1">
    <location>
        <begin position="12"/>
        <end position="36"/>
    </location>
</feature>
<dbReference type="SUPFAM" id="SSF46689">
    <property type="entry name" value="Homeodomain-like"/>
    <property type="match status" value="1"/>
</dbReference>
<reference evidence="3" key="1">
    <citation type="submission" date="2017-03" db="EMBL/GenBank/DDBJ databases">
        <title>Phytopthora megakarya and P. palmivora, two closely related causual agents of cacao black pod achieved similar genome size and gene model numbers by different mechanisms.</title>
        <authorList>
            <person name="Ali S."/>
            <person name="Shao J."/>
            <person name="Larry D.J."/>
            <person name="Kronmiller B."/>
            <person name="Shen D."/>
            <person name="Strem M.D."/>
            <person name="Melnick R.L."/>
            <person name="Guiltinan M.J."/>
            <person name="Tyler B.M."/>
            <person name="Meinhardt L.W."/>
            <person name="Bailey B.A."/>
        </authorList>
    </citation>
    <scope>NUCLEOTIDE SEQUENCE [LARGE SCALE GENOMIC DNA]</scope>
    <source>
        <strain evidence="3">zdho120</strain>
    </source>
</reference>
<evidence type="ECO:0000313" key="3">
    <source>
        <dbReference type="Proteomes" id="UP000198211"/>
    </source>
</evidence>
<keyword evidence="1" id="KW-0472">Membrane</keyword>
<proteinExistence type="predicted"/>
<gene>
    <name evidence="2" type="ORF">PHMEG_0005663</name>
</gene>
<accession>A0A225WSA6</accession>
<dbReference type="STRING" id="4795.A0A225WSA6"/>
<dbReference type="Proteomes" id="UP000198211">
    <property type="component" value="Unassembled WGS sequence"/>
</dbReference>
<dbReference type="AlphaFoldDB" id="A0A225WSA6"/>
<sequence>MAFSKDLRRRAIVLSFVYNIDMAQIAFLLGVSVYSINRWYQSFQKHRLVTGSKRVKRASRWPPTVCEFVLKYVEDHPCFYLEELQDTLRCNFGSVKSSTATICRALRFDLGLSSKDLTRRAREAKSDIH</sequence>
<comment type="caution">
    <text evidence="2">The sequence shown here is derived from an EMBL/GenBank/DDBJ whole genome shotgun (WGS) entry which is preliminary data.</text>
</comment>
<organism evidence="2 3">
    <name type="scientific">Phytophthora megakarya</name>
    <dbReference type="NCBI Taxonomy" id="4795"/>
    <lineage>
        <taxon>Eukaryota</taxon>
        <taxon>Sar</taxon>
        <taxon>Stramenopiles</taxon>
        <taxon>Oomycota</taxon>
        <taxon>Peronosporomycetes</taxon>
        <taxon>Peronosporales</taxon>
        <taxon>Peronosporaceae</taxon>
        <taxon>Phytophthora</taxon>
    </lineage>
</organism>
<dbReference type="InterPro" id="IPR009057">
    <property type="entry name" value="Homeodomain-like_sf"/>
</dbReference>
<dbReference type="OrthoDB" id="128570at2759"/>
<evidence type="ECO:0000313" key="2">
    <source>
        <dbReference type="EMBL" id="OWZ19998.1"/>
    </source>
</evidence>
<keyword evidence="1" id="KW-0812">Transmembrane</keyword>
<evidence type="ECO:0000256" key="1">
    <source>
        <dbReference type="SAM" id="Phobius"/>
    </source>
</evidence>
<keyword evidence="1" id="KW-1133">Transmembrane helix</keyword>
<keyword evidence="3" id="KW-1185">Reference proteome</keyword>
<dbReference type="EMBL" id="NBNE01000373">
    <property type="protein sequence ID" value="OWZ19998.1"/>
    <property type="molecule type" value="Genomic_DNA"/>
</dbReference>